<comment type="caution">
    <text evidence="6">The sequence shown here is derived from an EMBL/GenBank/DDBJ whole genome shotgun (WGS) entry which is preliminary data.</text>
</comment>
<dbReference type="InterPro" id="IPR052526">
    <property type="entry name" value="HTH-type_Bedaq_tolerance"/>
</dbReference>
<proteinExistence type="predicted"/>
<evidence type="ECO:0000256" key="2">
    <source>
        <dbReference type="ARBA" id="ARBA00023125"/>
    </source>
</evidence>
<dbReference type="PANTHER" id="PTHR39515">
    <property type="entry name" value="CONSERVED PROTEIN"/>
    <property type="match status" value="1"/>
</dbReference>
<dbReference type="PROSITE" id="PS50995">
    <property type="entry name" value="HTH_MARR_2"/>
    <property type="match status" value="1"/>
</dbReference>
<keyword evidence="3" id="KW-0804">Transcription</keyword>
<keyword evidence="7" id="KW-1185">Reference proteome</keyword>
<organism evidence="6 7">
    <name type="scientific">Rhodococcus kronopolitis</name>
    <dbReference type="NCBI Taxonomy" id="1460226"/>
    <lineage>
        <taxon>Bacteria</taxon>
        <taxon>Bacillati</taxon>
        <taxon>Actinomycetota</taxon>
        <taxon>Actinomycetes</taxon>
        <taxon>Mycobacteriales</taxon>
        <taxon>Nocardiaceae</taxon>
        <taxon>Rhodococcus</taxon>
    </lineage>
</organism>
<dbReference type="PANTHER" id="PTHR39515:SF2">
    <property type="entry name" value="HTH-TYPE TRANSCRIPTIONAL REGULATOR RV0880"/>
    <property type="match status" value="1"/>
</dbReference>
<protein>
    <submittedName>
        <fullName evidence="6">MarR family winged helix-turn-helix transcriptional regulator</fullName>
    </submittedName>
</protein>
<dbReference type="RefSeq" id="WP_378419694.1">
    <property type="nucleotide sequence ID" value="NZ_JBHSFO010000015.1"/>
</dbReference>
<dbReference type="SMART" id="SM00347">
    <property type="entry name" value="HTH_MARR"/>
    <property type="match status" value="1"/>
</dbReference>
<dbReference type="InterPro" id="IPR000835">
    <property type="entry name" value="HTH_MarR-typ"/>
</dbReference>
<feature type="region of interest" description="Disordered" evidence="4">
    <location>
        <begin position="143"/>
        <end position="163"/>
    </location>
</feature>
<dbReference type="SUPFAM" id="SSF46785">
    <property type="entry name" value="Winged helix' DNA-binding domain"/>
    <property type="match status" value="1"/>
</dbReference>
<dbReference type="InterPro" id="IPR036390">
    <property type="entry name" value="WH_DNA-bd_sf"/>
</dbReference>
<dbReference type="InterPro" id="IPR036388">
    <property type="entry name" value="WH-like_DNA-bd_sf"/>
</dbReference>
<dbReference type="Proteomes" id="UP001595914">
    <property type="component" value="Unassembled WGS sequence"/>
</dbReference>
<gene>
    <name evidence="6" type="ORF">ACFO6S_19810</name>
</gene>
<dbReference type="PROSITE" id="PS01117">
    <property type="entry name" value="HTH_MARR_1"/>
    <property type="match status" value="1"/>
</dbReference>
<evidence type="ECO:0000259" key="5">
    <source>
        <dbReference type="PROSITE" id="PS50995"/>
    </source>
</evidence>
<sequence length="163" mass="17703">MSRTLSEDEVTRLKIAMARISRFVDRRVSGDGLTRTQLSVLGTVARCGPIRATALAEAEGLNPTMLSRVIGKLEADGLLARSPDVADRRAVQVRVTEFGAELHQRLRRDRTRLFADGLAGLPESQADAIVAALPAIEALVGQMGAPAGPVPPRRPDRERLEFR</sequence>
<evidence type="ECO:0000313" key="6">
    <source>
        <dbReference type="EMBL" id="MFC4605953.1"/>
    </source>
</evidence>
<keyword evidence="2" id="KW-0238">DNA-binding</keyword>
<reference evidence="7" key="1">
    <citation type="journal article" date="2019" name="Int. J. Syst. Evol. Microbiol.">
        <title>The Global Catalogue of Microorganisms (GCM) 10K type strain sequencing project: providing services to taxonomists for standard genome sequencing and annotation.</title>
        <authorList>
            <consortium name="The Broad Institute Genomics Platform"/>
            <consortium name="The Broad Institute Genome Sequencing Center for Infectious Disease"/>
            <person name="Wu L."/>
            <person name="Ma J."/>
        </authorList>
    </citation>
    <scope>NUCLEOTIDE SEQUENCE [LARGE SCALE GENOMIC DNA]</scope>
    <source>
        <strain evidence="7">CCUG 54520</strain>
    </source>
</reference>
<name>A0ABV9FXK4_9NOCA</name>
<keyword evidence="1" id="KW-0805">Transcription regulation</keyword>
<dbReference type="EMBL" id="JBHSFO010000015">
    <property type="protein sequence ID" value="MFC4605953.1"/>
    <property type="molecule type" value="Genomic_DNA"/>
</dbReference>
<accession>A0ABV9FXK4</accession>
<evidence type="ECO:0000256" key="3">
    <source>
        <dbReference type="ARBA" id="ARBA00023163"/>
    </source>
</evidence>
<feature type="domain" description="HTH marR-type" evidence="5">
    <location>
        <begin position="1"/>
        <end position="138"/>
    </location>
</feature>
<evidence type="ECO:0000313" key="7">
    <source>
        <dbReference type="Proteomes" id="UP001595914"/>
    </source>
</evidence>
<dbReference type="InterPro" id="IPR023187">
    <property type="entry name" value="Tscrpt_reg_MarR-type_CS"/>
</dbReference>
<dbReference type="Gene3D" id="1.10.10.10">
    <property type="entry name" value="Winged helix-like DNA-binding domain superfamily/Winged helix DNA-binding domain"/>
    <property type="match status" value="1"/>
</dbReference>
<feature type="compositionally biased region" description="Basic and acidic residues" evidence="4">
    <location>
        <begin position="153"/>
        <end position="163"/>
    </location>
</feature>
<evidence type="ECO:0000256" key="4">
    <source>
        <dbReference type="SAM" id="MobiDB-lite"/>
    </source>
</evidence>
<evidence type="ECO:0000256" key="1">
    <source>
        <dbReference type="ARBA" id="ARBA00023015"/>
    </source>
</evidence>
<dbReference type="Pfam" id="PF01047">
    <property type="entry name" value="MarR"/>
    <property type="match status" value="1"/>
</dbReference>